<sequence length="119" mass="13750">MKGCIEEGRKERGRERGKTIYLNSTYQGQTMGYDICKQLKNSLLAQNRHTQRRVEIALSLVGTMWQLSSLYRSMLIKQRRSMLETQVGLKWIGFCLPRLGLFDCGACVQEFVVCLRDLV</sequence>
<keyword evidence="2" id="KW-1185">Reference proteome</keyword>
<evidence type="ECO:0000313" key="1">
    <source>
        <dbReference type="EMBL" id="KAL1280329.1"/>
    </source>
</evidence>
<dbReference type="EMBL" id="JAYMGO010000002">
    <property type="protein sequence ID" value="KAL1280329.1"/>
    <property type="molecule type" value="Genomic_DNA"/>
</dbReference>
<dbReference type="Proteomes" id="UP001558613">
    <property type="component" value="Unassembled WGS sequence"/>
</dbReference>
<evidence type="ECO:0000313" key="2">
    <source>
        <dbReference type="Proteomes" id="UP001558613"/>
    </source>
</evidence>
<name>A0ABR3NTU9_9TELE</name>
<proteinExistence type="predicted"/>
<accession>A0ABR3NTU9</accession>
<reference evidence="1 2" key="1">
    <citation type="submission" date="2023-09" db="EMBL/GenBank/DDBJ databases">
        <authorList>
            <person name="Wang M."/>
        </authorList>
    </citation>
    <scope>NUCLEOTIDE SEQUENCE [LARGE SCALE GENOMIC DNA]</scope>
    <source>
        <strain evidence="1">GT-2023</strain>
        <tissue evidence="1">Liver</tissue>
    </source>
</reference>
<organism evidence="1 2">
    <name type="scientific">Cirrhinus molitorella</name>
    <name type="common">mud carp</name>
    <dbReference type="NCBI Taxonomy" id="172907"/>
    <lineage>
        <taxon>Eukaryota</taxon>
        <taxon>Metazoa</taxon>
        <taxon>Chordata</taxon>
        <taxon>Craniata</taxon>
        <taxon>Vertebrata</taxon>
        <taxon>Euteleostomi</taxon>
        <taxon>Actinopterygii</taxon>
        <taxon>Neopterygii</taxon>
        <taxon>Teleostei</taxon>
        <taxon>Ostariophysi</taxon>
        <taxon>Cypriniformes</taxon>
        <taxon>Cyprinidae</taxon>
        <taxon>Labeoninae</taxon>
        <taxon>Labeonini</taxon>
        <taxon>Cirrhinus</taxon>
    </lineage>
</organism>
<comment type="caution">
    <text evidence="1">The sequence shown here is derived from an EMBL/GenBank/DDBJ whole genome shotgun (WGS) entry which is preliminary data.</text>
</comment>
<protein>
    <submittedName>
        <fullName evidence="1">Uncharacterized protein</fullName>
    </submittedName>
</protein>
<gene>
    <name evidence="1" type="ORF">QQF64_014929</name>
</gene>